<dbReference type="KEGG" id="tvd:SG34_022380"/>
<reference evidence="2 3" key="2">
    <citation type="journal article" date="2022" name="Mar. Drugs">
        <title>Bioassay-Guided Fractionation Leads to the Detection of Cholic Acid Generated by the Rare Thalassomonas sp.</title>
        <authorList>
            <person name="Pheiffer F."/>
            <person name="Schneider Y.K."/>
            <person name="Hansen E.H."/>
            <person name="Andersen J.H."/>
            <person name="Isaksson J."/>
            <person name="Busche T."/>
            <person name="R C."/>
            <person name="Kalinowski J."/>
            <person name="Zyl L.V."/>
            <person name="Trindade M."/>
        </authorList>
    </citation>
    <scope>NUCLEOTIDE SEQUENCE [LARGE SCALE GENOMIC DNA]</scope>
    <source>
        <strain evidence="2 3">XOM25</strain>
    </source>
</reference>
<reference evidence="2 3" key="1">
    <citation type="journal article" date="2015" name="Genome Announc.">
        <title>Draft Genome Sequences of Marine Isolates of Thalassomonas viridans and Thalassomonas actiniarum.</title>
        <authorList>
            <person name="Olonade I."/>
            <person name="van Zyl L.J."/>
            <person name="Trindade M."/>
        </authorList>
    </citation>
    <scope>NUCLEOTIDE SEQUENCE [LARGE SCALE GENOMIC DNA]</scope>
    <source>
        <strain evidence="2 3">XOM25</strain>
    </source>
</reference>
<organism evidence="2 3">
    <name type="scientific">Thalassomonas viridans</name>
    <dbReference type="NCBI Taxonomy" id="137584"/>
    <lineage>
        <taxon>Bacteria</taxon>
        <taxon>Pseudomonadati</taxon>
        <taxon>Pseudomonadota</taxon>
        <taxon>Gammaproteobacteria</taxon>
        <taxon>Alteromonadales</taxon>
        <taxon>Colwelliaceae</taxon>
        <taxon>Thalassomonas</taxon>
    </lineage>
</organism>
<proteinExistence type="predicted"/>
<evidence type="ECO:0000313" key="3">
    <source>
        <dbReference type="Proteomes" id="UP000032352"/>
    </source>
</evidence>
<keyword evidence="1" id="KW-0732">Signal</keyword>
<gene>
    <name evidence="2" type="ORF">SG34_022380</name>
</gene>
<evidence type="ECO:0000313" key="2">
    <source>
        <dbReference type="EMBL" id="WDE04082.1"/>
    </source>
</evidence>
<feature type="signal peptide" evidence="1">
    <location>
        <begin position="1"/>
        <end position="19"/>
    </location>
</feature>
<keyword evidence="3" id="KW-1185">Reference proteome</keyword>
<sequence>MKNIIITSVLLLLSNKSIAAAKVSYINVDGSILVFSTYEAKAAASPGCVLSGDAEKWALDLTTQAGISSYNMLLTALANNLKVAVVSAGDCSVREGIERPQSVALSQ</sequence>
<dbReference type="RefSeq" id="WP_152647245.1">
    <property type="nucleotide sequence ID" value="NZ_CP059733.1"/>
</dbReference>
<feature type="chain" id="PRO_5042019879" evidence="1">
    <location>
        <begin position="20"/>
        <end position="107"/>
    </location>
</feature>
<evidence type="ECO:0000256" key="1">
    <source>
        <dbReference type="SAM" id="SignalP"/>
    </source>
</evidence>
<accession>A0AAE9Z2M7</accession>
<protein>
    <submittedName>
        <fullName evidence="2">Uncharacterized protein</fullName>
    </submittedName>
</protein>
<name>A0AAE9Z2M7_9GAMM</name>
<dbReference type="EMBL" id="CP059733">
    <property type="protein sequence ID" value="WDE04082.1"/>
    <property type="molecule type" value="Genomic_DNA"/>
</dbReference>
<dbReference type="Proteomes" id="UP000032352">
    <property type="component" value="Chromosome"/>
</dbReference>
<dbReference type="AlphaFoldDB" id="A0AAE9Z2M7"/>